<dbReference type="Gene3D" id="1.10.10.10">
    <property type="entry name" value="Winged helix-like DNA-binding domain superfamily/Winged helix DNA-binding domain"/>
    <property type="match status" value="1"/>
</dbReference>
<dbReference type="AlphaFoldDB" id="A0A1I5PLT0"/>
<dbReference type="PROSITE" id="PS50987">
    <property type="entry name" value="HTH_ARSR_2"/>
    <property type="match status" value="1"/>
</dbReference>
<dbReference type="EMBL" id="FOXB01000016">
    <property type="protein sequence ID" value="SFP34995.1"/>
    <property type="molecule type" value="Genomic_DNA"/>
</dbReference>
<dbReference type="GO" id="GO:0003700">
    <property type="term" value="F:DNA-binding transcription factor activity"/>
    <property type="evidence" value="ECO:0007669"/>
    <property type="project" value="InterPro"/>
</dbReference>
<dbReference type="GO" id="GO:0004386">
    <property type="term" value="F:helicase activity"/>
    <property type="evidence" value="ECO:0007669"/>
    <property type="project" value="UniProtKB-KW"/>
</dbReference>
<dbReference type="PANTHER" id="PTHR30595:SF6">
    <property type="entry name" value="SCHLAFEN ALBA-2 DOMAIN-CONTAINING PROTEIN"/>
    <property type="match status" value="1"/>
</dbReference>
<dbReference type="Pfam" id="PF13749">
    <property type="entry name" value="HATPase_c_4"/>
    <property type="match status" value="1"/>
</dbReference>
<evidence type="ECO:0000313" key="4">
    <source>
        <dbReference type="Proteomes" id="UP000199227"/>
    </source>
</evidence>
<dbReference type="RefSeq" id="WP_092912295.1">
    <property type="nucleotide sequence ID" value="NZ_FOXB01000016.1"/>
</dbReference>
<keyword evidence="4" id="KW-1185">Reference proteome</keyword>
<dbReference type="InterPro" id="IPR038475">
    <property type="entry name" value="RecG_C_sf"/>
</dbReference>
<keyword evidence="3" id="KW-0378">Hydrolase</keyword>
<keyword evidence="3" id="KW-0347">Helicase</keyword>
<name>A0A1I5PLT0_9BACT</name>
<dbReference type="InterPro" id="IPR036388">
    <property type="entry name" value="WH-like_DNA-bd_sf"/>
</dbReference>
<evidence type="ECO:0000313" key="3">
    <source>
        <dbReference type="EMBL" id="SFP34995.1"/>
    </source>
</evidence>
<dbReference type="Gene3D" id="3.30.565.60">
    <property type="match status" value="1"/>
</dbReference>
<evidence type="ECO:0000259" key="2">
    <source>
        <dbReference type="PROSITE" id="PS50987"/>
    </source>
</evidence>
<dbReference type="Proteomes" id="UP000199227">
    <property type="component" value="Unassembled WGS sequence"/>
</dbReference>
<evidence type="ECO:0000256" key="1">
    <source>
        <dbReference type="SAM" id="Coils"/>
    </source>
</evidence>
<feature type="coiled-coil region" evidence="1">
    <location>
        <begin position="502"/>
        <end position="529"/>
    </location>
</feature>
<dbReference type="InterPro" id="IPR038461">
    <property type="entry name" value="Schlafen_AlbA_2_dom_sf"/>
</dbReference>
<dbReference type="STRING" id="223786.SAMN05216234_11617"/>
<keyword evidence="3" id="KW-0067">ATP-binding</keyword>
<dbReference type="SUPFAM" id="SSF46785">
    <property type="entry name" value="Winged helix' DNA-binding domain"/>
    <property type="match status" value="1"/>
</dbReference>
<dbReference type="InterPro" id="IPR036390">
    <property type="entry name" value="WH_DNA-bd_sf"/>
</dbReference>
<dbReference type="PANTHER" id="PTHR30595">
    <property type="entry name" value="GLPR-RELATED TRANSCRIPTIONAL REPRESSOR"/>
    <property type="match status" value="1"/>
</dbReference>
<accession>A0A1I5PLT0</accession>
<proteinExistence type="predicted"/>
<gene>
    <name evidence="3" type="ORF">SAMN05216234_11617</name>
</gene>
<dbReference type="Pfam" id="PF04326">
    <property type="entry name" value="SLFN_AlbA_2"/>
    <property type="match status" value="1"/>
</dbReference>
<reference evidence="3 4" key="1">
    <citation type="submission" date="2016-10" db="EMBL/GenBank/DDBJ databases">
        <authorList>
            <person name="de Groot N.N."/>
        </authorList>
    </citation>
    <scope>NUCLEOTIDE SEQUENCE [LARGE SCALE GENOMIC DNA]</scope>
    <source>
        <strain evidence="3 4">EP1-55-1</strain>
    </source>
</reference>
<protein>
    <submittedName>
        <fullName evidence="3">ATP-dependent DNA helicase RecG</fullName>
    </submittedName>
</protein>
<keyword evidence="1" id="KW-0175">Coiled coil</keyword>
<feature type="domain" description="HTH arsR-type" evidence="2">
    <location>
        <begin position="422"/>
        <end position="523"/>
    </location>
</feature>
<dbReference type="Gene3D" id="3.30.950.30">
    <property type="entry name" value="Schlafen, AAA domain"/>
    <property type="match status" value="1"/>
</dbReference>
<dbReference type="OrthoDB" id="9805115at2"/>
<keyword evidence="3" id="KW-0547">Nucleotide-binding</keyword>
<sequence>MKDNAICQELLDLRENYQFEVKSAQGRDGNGEVPKDVWESYSAMANSEGGLILLGAKELKDGSLEFLGIKEIGKIQKEFWTTINNTQKVNLNILSSTDVEVLVCENKNLLLIKIPQASRKQKPIFLGTNPLTGTYLRYHDSDIKAKDEIVRHMLADAVNDSNDTAILSGFCLDDIDMDSFRAYRNLYKSAKGNHPWVALEDKEFLIQIGGYAKDRKTKEEGLTLAGLLMFGKLRSILDAVPNYIVDYQEQTDNPEDRWIDRITTDGNWSGNLFDFAQKVYRKLIADLKIPFKLKDAFQRVDETHIHEAIREALVNTLIHANYNGRLGILIIKHPKGFSFRNPGLLRISKDDLFKGGKSDCRNRVLQKMFQYIGMGEQAGSGYPKILRAWMEQHWQYPDVQEDMLYETTTLFMPTISLFPEDIQMQLSQKYQDSYNTLDKDARLALILAYVEKNVTNARLSSVVALHPADATKILRKLVENGLLISDGIGRGTTYSLNDEFNLQQKNEMLQQIENSLQHLDESLQHLEIVKKVRNSKKAPKDSVVKAILEVCTNRYLTATEVATLLNRDVSSLRNHYLSQMVKDGLLELKFKERNHKNQAYITKERKS</sequence>
<organism evidence="3 4">
    <name type="scientific">Hydrogenimonas thermophila</name>
    <dbReference type="NCBI Taxonomy" id="223786"/>
    <lineage>
        <taxon>Bacteria</taxon>
        <taxon>Pseudomonadati</taxon>
        <taxon>Campylobacterota</taxon>
        <taxon>Epsilonproteobacteria</taxon>
        <taxon>Campylobacterales</taxon>
        <taxon>Hydrogenimonadaceae</taxon>
        <taxon>Hydrogenimonas</taxon>
    </lineage>
</organism>
<dbReference type="InterPro" id="IPR001845">
    <property type="entry name" value="HTH_ArsR_DNA-bd_dom"/>
</dbReference>
<dbReference type="InterPro" id="IPR007421">
    <property type="entry name" value="Schlafen_AlbA_2_dom"/>
</dbReference>